<protein>
    <submittedName>
        <fullName evidence="1">Uncharacterized protein</fullName>
    </submittedName>
</protein>
<organism evidence="1 2">
    <name type="scientific">Mycoplasma iguanae</name>
    <dbReference type="NCBI Taxonomy" id="292461"/>
    <lineage>
        <taxon>Bacteria</taxon>
        <taxon>Bacillati</taxon>
        <taxon>Mycoplasmatota</taxon>
        <taxon>Mollicutes</taxon>
        <taxon>Mycoplasmataceae</taxon>
        <taxon>Mycoplasma</taxon>
    </lineage>
</organism>
<dbReference type="NCBIfam" id="NF045935">
    <property type="entry name" value="MSC_0621_epsi"/>
    <property type="match status" value="1"/>
</dbReference>
<reference evidence="1" key="1">
    <citation type="submission" date="2022-08" db="EMBL/GenBank/DDBJ databases">
        <title>Complete genome of Mycoplasma iguanae type strain 2327.</title>
        <authorList>
            <person name="Spergser J."/>
        </authorList>
    </citation>
    <scope>NUCLEOTIDE SEQUENCE</scope>
    <source>
        <strain evidence="1">2327</strain>
    </source>
</reference>
<proteinExistence type="predicted"/>
<dbReference type="EMBL" id="CP102734">
    <property type="protein sequence ID" value="UVD81656.1"/>
    <property type="molecule type" value="Genomic_DNA"/>
</dbReference>
<dbReference type="RefSeq" id="WP_258210830.1">
    <property type="nucleotide sequence ID" value="NZ_CP102734.1"/>
</dbReference>
<gene>
    <name evidence="1" type="ORF">NV226_02945</name>
</gene>
<accession>A0ABY5R8L5</accession>
<dbReference type="Proteomes" id="UP001059252">
    <property type="component" value="Chromosome"/>
</dbReference>
<evidence type="ECO:0000313" key="1">
    <source>
        <dbReference type="EMBL" id="UVD81656.1"/>
    </source>
</evidence>
<name>A0ABY5R8L5_9MOLU</name>
<sequence length="157" mass="18772">MKNKNPEIFDIDIKTDKNQIITFNDAKLFYNLNLEDSWIEIRFKIILSEKQLLLRIDTETEQNFLFAHKAIVINNGKKIIINLQTPLHFYKSSKKEFLIQRKKINLTEIEEKLITFYLDDNSQKNIEQNILFNKILEKKFEAIATNNFYLINKKEGE</sequence>
<evidence type="ECO:0000313" key="2">
    <source>
        <dbReference type="Proteomes" id="UP001059252"/>
    </source>
</evidence>
<keyword evidence="2" id="KW-1185">Reference proteome</keyword>